<dbReference type="PROSITE" id="PS00893">
    <property type="entry name" value="NUDIX_BOX"/>
    <property type="match status" value="1"/>
</dbReference>
<dbReference type="InterPro" id="IPR020084">
    <property type="entry name" value="NUDIX_hydrolase_CS"/>
</dbReference>
<dbReference type="PROSITE" id="PS51462">
    <property type="entry name" value="NUDIX"/>
    <property type="match status" value="1"/>
</dbReference>
<dbReference type="OrthoDB" id="9806150at2"/>
<dbReference type="Gene3D" id="3.90.79.10">
    <property type="entry name" value="Nucleoside Triphosphate Pyrophosphohydrolase"/>
    <property type="match status" value="1"/>
</dbReference>
<dbReference type="Pfam" id="PF00293">
    <property type="entry name" value="NUDIX"/>
    <property type="match status" value="1"/>
</dbReference>
<dbReference type="GO" id="GO:0016787">
    <property type="term" value="F:hydrolase activity"/>
    <property type="evidence" value="ECO:0007669"/>
    <property type="project" value="UniProtKB-KW"/>
</dbReference>
<keyword evidence="5" id="KW-1185">Reference proteome</keyword>
<comment type="cofactor">
    <cofactor evidence="1">
        <name>Mg(2+)</name>
        <dbReference type="ChEBI" id="CHEBI:18420"/>
    </cofactor>
</comment>
<proteinExistence type="predicted"/>
<feature type="domain" description="Nudix hydrolase" evidence="3">
    <location>
        <begin position="42"/>
        <end position="170"/>
    </location>
</feature>
<evidence type="ECO:0000256" key="2">
    <source>
        <dbReference type="ARBA" id="ARBA00022801"/>
    </source>
</evidence>
<dbReference type="EMBL" id="SLYC01000012">
    <property type="protein sequence ID" value="TCQ02940.1"/>
    <property type="molecule type" value="Genomic_DNA"/>
</dbReference>
<comment type="caution">
    <text evidence="4">The sequence shown here is derived from an EMBL/GenBank/DDBJ whole genome shotgun (WGS) entry which is preliminary data.</text>
</comment>
<dbReference type="PANTHER" id="PTHR11839">
    <property type="entry name" value="UDP/ADP-SUGAR PYROPHOSPHATASE"/>
    <property type="match status" value="1"/>
</dbReference>
<organism evidence="4 5">
    <name type="scientific">Serpentinicella alkaliphila</name>
    <dbReference type="NCBI Taxonomy" id="1734049"/>
    <lineage>
        <taxon>Bacteria</taxon>
        <taxon>Bacillati</taxon>
        <taxon>Bacillota</taxon>
        <taxon>Clostridia</taxon>
        <taxon>Peptostreptococcales</taxon>
        <taxon>Natronincolaceae</taxon>
        <taxon>Serpentinicella</taxon>
    </lineage>
</organism>
<evidence type="ECO:0000256" key="1">
    <source>
        <dbReference type="ARBA" id="ARBA00001946"/>
    </source>
</evidence>
<dbReference type="GO" id="GO:0005829">
    <property type="term" value="C:cytosol"/>
    <property type="evidence" value="ECO:0007669"/>
    <property type="project" value="TreeGrafter"/>
</dbReference>
<dbReference type="SUPFAM" id="SSF55811">
    <property type="entry name" value="Nudix"/>
    <property type="match status" value="1"/>
</dbReference>
<dbReference type="FunFam" id="3.90.79.10:FF:000024">
    <property type="entry name" value="ADP-ribose pyrophosphatase"/>
    <property type="match status" value="1"/>
</dbReference>
<evidence type="ECO:0000313" key="4">
    <source>
        <dbReference type="EMBL" id="TCQ02940.1"/>
    </source>
</evidence>
<accession>A0A4R2TH97</accession>
<keyword evidence="2" id="KW-0378">Hydrolase</keyword>
<evidence type="ECO:0000259" key="3">
    <source>
        <dbReference type="PROSITE" id="PS51462"/>
    </source>
</evidence>
<name>A0A4R2TH97_9FIRM</name>
<reference evidence="4 5" key="1">
    <citation type="submission" date="2019-03" db="EMBL/GenBank/DDBJ databases">
        <title>Genomic Encyclopedia of Type Strains, Phase IV (KMG-IV): sequencing the most valuable type-strain genomes for metagenomic binning, comparative biology and taxonomic classification.</title>
        <authorList>
            <person name="Goeker M."/>
        </authorList>
    </citation>
    <scope>NUCLEOTIDE SEQUENCE [LARGE SCALE GENOMIC DNA]</scope>
    <source>
        <strain evidence="4 5">DSM 100013</strain>
    </source>
</reference>
<dbReference type="PANTHER" id="PTHR11839:SF18">
    <property type="entry name" value="NUDIX HYDROLASE DOMAIN-CONTAINING PROTEIN"/>
    <property type="match status" value="1"/>
</dbReference>
<dbReference type="CDD" id="cd03424">
    <property type="entry name" value="NUDIX_ADPRase_Nudt5_UGPPase_Nudt14"/>
    <property type="match status" value="1"/>
</dbReference>
<dbReference type="GO" id="GO:0019693">
    <property type="term" value="P:ribose phosphate metabolic process"/>
    <property type="evidence" value="ECO:0007669"/>
    <property type="project" value="TreeGrafter"/>
</dbReference>
<dbReference type="AlphaFoldDB" id="A0A4R2TH97"/>
<sequence>MNLVENEKTIKSEKIYEGKVISVKIDTVELPDKKYCKREIVEHPGAVAVILVNENNNLVLIKQYRKAIEDYLLEIPAGKIELKESPYDTALRELKEETGYTASSLTKLLSFYTSPGFANEIIHVFIAKDVIKGEATPDIGEFVEMLEFPMETVLQLIKEGKIKDAKTVTAILAYLQFYEK</sequence>
<dbReference type="Proteomes" id="UP000295504">
    <property type="component" value="Unassembled WGS sequence"/>
</dbReference>
<dbReference type="InterPro" id="IPR000086">
    <property type="entry name" value="NUDIX_hydrolase_dom"/>
</dbReference>
<dbReference type="InterPro" id="IPR015797">
    <property type="entry name" value="NUDIX_hydrolase-like_dom_sf"/>
</dbReference>
<gene>
    <name evidence="4" type="ORF">EDD79_101270</name>
</gene>
<dbReference type="GO" id="GO:0006753">
    <property type="term" value="P:nucleoside phosphate metabolic process"/>
    <property type="evidence" value="ECO:0007669"/>
    <property type="project" value="TreeGrafter"/>
</dbReference>
<protein>
    <submittedName>
        <fullName evidence="4">ADP-ribose pyrophosphatase</fullName>
    </submittedName>
</protein>
<evidence type="ECO:0000313" key="5">
    <source>
        <dbReference type="Proteomes" id="UP000295504"/>
    </source>
</evidence>